<dbReference type="STRING" id="1577791.Mpt1_c08680"/>
<keyword evidence="2" id="KW-1185">Reference proteome</keyword>
<dbReference type="AlphaFoldDB" id="A0A0A7LCF1"/>
<dbReference type="Proteomes" id="UP000030787">
    <property type="component" value="Chromosome"/>
</dbReference>
<evidence type="ECO:0000313" key="1">
    <source>
        <dbReference type="EMBL" id="AIZ56744.1"/>
    </source>
</evidence>
<dbReference type="HOGENOM" id="CLU_3130665_0_0_2"/>
<reference evidence="1 2" key="1">
    <citation type="journal article" date="2014" name="Appl. Environ. Microbiol.">
        <title>Comparative Genome Analysis of 'Candidatus Methanoplasma termitum' Indicates a New Mode of Energy Metabolism in the Seventh Order of Methanogens.</title>
        <authorList>
            <person name="Lang K."/>
            <person name="Schuldes J."/>
            <person name="Klingl A."/>
            <person name="Poehlein A."/>
            <person name="Daniel R."/>
            <person name="Brune A."/>
        </authorList>
    </citation>
    <scope>NUCLEOTIDE SEQUENCE [LARGE SCALE GENOMIC DNA]</scope>
    <source>
        <strain evidence="2">Mpt1</strain>
    </source>
</reference>
<name>A0A0A7LCF1_9ARCH</name>
<gene>
    <name evidence="1" type="ORF">Mpt1_c08680</name>
</gene>
<protein>
    <submittedName>
        <fullName evidence="1">Uncharacterized protein</fullName>
    </submittedName>
</protein>
<sequence length="49" mass="5474">MTNTNVATRQSDKVFTGNVAEGPILSEVDRKKLEFSLEKHKDGLKLLSQ</sequence>
<organism evidence="1 2">
    <name type="scientific">Candidatus Methanoplasma termitum</name>
    <dbReference type="NCBI Taxonomy" id="1577791"/>
    <lineage>
        <taxon>Archaea</taxon>
        <taxon>Methanobacteriati</taxon>
        <taxon>Thermoplasmatota</taxon>
        <taxon>Thermoplasmata</taxon>
        <taxon>Methanomassiliicoccales</taxon>
        <taxon>Methanomassiliicoccaceae</taxon>
        <taxon>Candidatus Methanoplasma</taxon>
    </lineage>
</organism>
<evidence type="ECO:0000313" key="2">
    <source>
        <dbReference type="Proteomes" id="UP000030787"/>
    </source>
</evidence>
<proteinExistence type="predicted"/>
<accession>A0A0A7LCF1</accession>
<dbReference type="KEGG" id="mear:Mpt1_c08680"/>
<dbReference type="EMBL" id="CP010070">
    <property type="protein sequence ID" value="AIZ56744.1"/>
    <property type="molecule type" value="Genomic_DNA"/>
</dbReference>